<dbReference type="CDD" id="cd04301">
    <property type="entry name" value="NAT_SF"/>
    <property type="match status" value="1"/>
</dbReference>
<gene>
    <name evidence="2" type="ORF">S01H1_40042</name>
</gene>
<dbReference type="GO" id="GO:0016747">
    <property type="term" value="F:acyltransferase activity, transferring groups other than amino-acyl groups"/>
    <property type="evidence" value="ECO:0007669"/>
    <property type="project" value="InterPro"/>
</dbReference>
<dbReference type="InterPro" id="IPR000182">
    <property type="entry name" value="GNAT_dom"/>
</dbReference>
<protein>
    <recommendedName>
        <fullName evidence="1">N-acetyltransferase domain-containing protein</fullName>
    </recommendedName>
</protein>
<dbReference type="AlphaFoldDB" id="X0UAN0"/>
<dbReference type="Pfam" id="PF13527">
    <property type="entry name" value="Acetyltransf_9"/>
    <property type="match status" value="1"/>
</dbReference>
<feature type="non-terminal residue" evidence="2">
    <location>
        <position position="158"/>
    </location>
</feature>
<dbReference type="SUPFAM" id="SSF55729">
    <property type="entry name" value="Acyl-CoA N-acyltransferases (Nat)"/>
    <property type="match status" value="1"/>
</dbReference>
<comment type="caution">
    <text evidence="2">The sequence shown here is derived from an EMBL/GenBank/DDBJ whole genome shotgun (WGS) entry which is preliminary data.</text>
</comment>
<dbReference type="Gene3D" id="3.40.630.30">
    <property type="match status" value="1"/>
</dbReference>
<dbReference type="InterPro" id="IPR016181">
    <property type="entry name" value="Acyl_CoA_acyltransferase"/>
</dbReference>
<organism evidence="2">
    <name type="scientific">marine sediment metagenome</name>
    <dbReference type="NCBI Taxonomy" id="412755"/>
    <lineage>
        <taxon>unclassified sequences</taxon>
        <taxon>metagenomes</taxon>
        <taxon>ecological metagenomes</taxon>
    </lineage>
</organism>
<name>X0UAN0_9ZZZZ</name>
<reference evidence="2" key="1">
    <citation type="journal article" date="2014" name="Front. Microbiol.">
        <title>High frequency of phylogenetically diverse reductive dehalogenase-homologous genes in deep subseafloor sedimentary metagenomes.</title>
        <authorList>
            <person name="Kawai M."/>
            <person name="Futagami T."/>
            <person name="Toyoda A."/>
            <person name="Takaki Y."/>
            <person name="Nishi S."/>
            <person name="Hori S."/>
            <person name="Arai W."/>
            <person name="Tsubouchi T."/>
            <person name="Morono Y."/>
            <person name="Uchiyama I."/>
            <person name="Ito T."/>
            <person name="Fujiyama A."/>
            <person name="Inagaki F."/>
            <person name="Takami H."/>
        </authorList>
    </citation>
    <scope>NUCLEOTIDE SEQUENCE</scope>
    <source>
        <strain evidence="2">Expedition CK06-06</strain>
    </source>
</reference>
<evidence type="ECO:0000313" key="2">
    <source>
        <dbReference type="EMBL" id="GAG02884.1"/>
    </source>
</evidence>
<dbReference type="PROSITE" id="PS51186">
    <property type="entry name" value="GNAT"/>
    <property type="match status" value="1"/>
</dbReference>
<evidence type="ECO:0000259" key="1">
    <source>
        <dbReference type="PROSITE" id="PS51186"/>
    </source>
</evidence>
<feature type="domain" description="N-acetyltransferase" evidence="1">
    <location>
        <begin position="3"/>
        <end position="154"/>
    </location>
</feature>
<sequence length="158" mass="17510">MNIEIREEGRGDREVIRRINEAAFGRREEADIIDKLCQSCSNLLSLVAVADERPVGHILFSPVTIETRTASSNGPGEPILGMGLAPMAVLPEHQRAGIGSQLVREGLKRLRAASIPFVIVVGHPEYYPRFGFEPASRYGIQCQWEGVPDQAFMILVFH</sequence>
<proteinExistence type="predicted"/>
<accession>X0UAN0</accession>
<dbReference type="EMBL" id="BARS01025328">
    <property type="protein sequence ID" value="GAG02884.1"/>
    <property type="molecule type" value="Genomic_DNA"/>
</dbReference>